<dbReference type="Pfam" id="PF03703">
    <property type="entry name" value="bPH_2"/>
    <property type="match status" value="1"/>
</dbReference>
<evidence type="ECO:0000313" key="3">
    <source>
        <dbReference type="EMBL" id="MFC7315698.1"/>
    </source>
</evidence>
<gene>
    <name evidence="3" type="ORF">ACFQPE_02655</name>
</gene>
<proteinExistence type="predicted"/>
<keyword evidence="1" id="KW-1133">Transmembrane helix</keyword>
<organism evidence="3 4">
    <name type="scientific">Halomarina halobia</name>
    <dbReference type="NCBI Taxonomy" id="3033386"/>
    <lineage>
        <taxon>Archaea</taxon>
        <taxon>Methanobacteriati</taxon>
        <taxon>Methanobacteriota</taxon>
        <taxon>Stenosarchaea group</taxon>
        <taxon>Halobacteria</taxon>
        <taxon>Halobacteriales</taxon>
        <taxon>Natronomonadaceae</taxon>
        <taxon>Halomarina</taxon>
    </lineage>
</organism>
<keyword evidence="1" id="KW-0472">Membrane</keyword>
<keyword evidence="1" id="KW-0812">Transmembrane</keyword>
<evidence type="ECO:0000256" key="1">
    <source>
        <dbReference type="SAM" id="Phobius"/>
    </source>
</evidence>
<dbReference type="RefSeq" id="WP_276305100.1">
    <property type="nucleotide sequence ID" value="NZ_CP119992.1"/>
</dbReference>
<reference evidence="3 4" key="1">
    <citation type="journal article" date="2019" name="Int. J. Syst. Evol. Microbiol.">
        <title>The Global Catalogue of Microorganisms (GCM) 10K type strain sequencing project: providing services to taxonomists for standard genome sequencing and annotation.</title>
        <authorList>
            <consortium name="The Broad Institute Genomics Platform"/>
            <consortium name="The Broad Institute Genome Sequencing Center for Infectious Disease"/>
            <person name="Wu L."/>
            <person name="Ma J."/>
        </authorList>
    </citation>
    <scope>NUCLEOTIDE SEQUENCE [LARGE SCALE GENOMIC DNA]</scope>
    <source>
        <strain evidence="3 4">PSR21</strain>
    </source>
</reference>
<dbReference type="PANTHER" id="PTHR34473">
    <property type="entry name" value="UPF0699 TRANSMEMBRANE PROTEIN YDBS"/>
    <property type="match status" value="1"/>
</dbReference>
<feature type="domain" description="YdbS-like PH" evidence="2">
    <location>
        <begin position="74"/>
        <end position="152"/>
    </location>
</feature>
<dbReference type="AlphaFoldDB" id="A0ABD6A651"/>
<dbReference type="Proteomes" id="UP001596547">
    <property type="component" value="Unassembled WGS sequence"/>
</dbReference>
<feature type="transmembrane region" description="Helical" evidence="1">
    <location>
        <begin position="24"/>
        <end position="47"/>
    </location>
</feature>
<accession>A0ABD6A651</accession>
<name>A0ABD6A651_9EURY</name>
<protein>
    <submittedName>
        <fullName evidence="3">PH domain-containing protein</fullName>
    </submittedName>
</protein>
<keyword evidence="4" id="KW-1185">Reference proteome</keyword>
<evidence type="ECO:0000259" key="2">
    <source>
        <dbReference type="Pfam" id="PF03703"/>
    </source>
</evidence>
<feature type="transmembrane region" description="Helical" evidence="1">
    <location>
        <begin position="53"/>
        <end position="72"/>
    </location>
</feature>
<dbReference type="EMBL" id="JBHTBF010000001">
    <property type="protein sequence ID" value="MFC7315698.1"/>
    <property type="molecule type" value="Genomic_DNA"/>
</dbReference>
<comment type="caution">
    <text evidence="3">The sequence shown here is derived from an EMBL/GenBank/DDBJ whole genome shotgun (WGS) entry which is preliminary data.</text>
</comment>
<evidence type="ECO:0000313" key="4">
    <source>
        <dbReference type="Proteomes" id="UP001596547"/>
    </source>
</evidence>
<sequence length="166" mass="17946">MEAAERGIEPLTGPDRSLDPRVRLVWAGQALVTAAVFAAIVGAAAFIIRGLVWPGAVAFLVLAALGVVHSVFRYRAWRYRVREESLYLERGVLTRVTTVVPYVRVQHVDTSRGPLERSIGLATLVVYTAGSRGADVTIPGLTPEDAEDLQARLKRLAIAAEGEEAV</sequence>
<dbReference type="PANTHER" id="PTHR34473:SF3">
    <property type="entry name" value="TRANSMEMBRANE PROTEIN-RELATED"/>
    <property type="match status" value="1"/>
</dbReference>
<dbReference type="GeneID" id="79314669"/>
<dbReference type="InterPro" id="IPR005182">
    <property type="entry name" value="YdbS-like_PH"/>
</dbReference>